<feature type="non-terminal residue" evidence="2">
    <location>
        <position position="1"/>
    </location>
</feature>
<evidence type="ECO:0000313" key="2">
    <source>
        <dbReference type="EMBL" id="GIQ91551.1"/>
    </source>
</evidence>
<reference evidence="2 3" key="1">
    <citation type="journal article" date="2018" name="PLoS ONE">
        <title>The draft genome of Kipferlia bialata reveals reductive genome evolution in fornicate parasites.</title>
        <authorList>
            <person name="Tanifuji G."/>
            <person name="Takabayashi S."/>
            <person name="Kume K."/>
            <person name="Takagi M."/>
            <person name="Nakayama T."/>
            <person name="Kamikawa R."/>
            <person name="Inagaki Y."/>
            <person name="Hashimoto T."/>
        </authorList>
    </citation>
    <scope>NUCLEOTIDE SEQUENCE [LARGE SCALE GENOMIC DNA]</scope>
    <source>
        <strain evidence="2">NY0173</strain>
    </source>
</reference>
<organism evidence="2 3">
    <name type="scientific">Kipferlia bialata</name>
    <dbReference type="NCBI Taxonomy" id="797122"/>
    <lineage>
        <taxon>Eukaryota</taxon>
        <taxon>Metamonada</taxon>
        <taxon>Carpediemonas-like organisms</taxon>
        <taxon>Kipferlia</taxon>
    </lineage>
</organism>
<accession>A0A9K3DBA6</accession>
<feature type="compositionally biased region" description="Acidic residues" evidence="1">
    <location>
        <begin position="8"/>
        <end position="29"/>
    </location>
</feature>
<protein>
    <submittedName>
        <fullName evidence="2">Uncharacterized protein</fullName>
    </submittedName>
</protein>
<dbReference type="Proteomes" id="UP000265618">
    <property type="component" value="Unassembled WGS sequence"/>
</dbReference>
<dbReference type="AlphaFoldDB" id="A0A9K3DBA6"/>
<gene>
    <name evidence="2" type="ORF">KIPB_014860</name>
</gene>
<keyword evidence="3" id="KW-1185">Reference proteome</keyword>
<sequence length="109" mass="11733">ELHKPEEGDVGDVDVAMGEEAEGEAEGEGEAQSPEGVEVEREADGVTVIDTGDQDEIPNQHRAKMVVVKVLAKTVDVANLTPEKFDFVDLSLGENGKPVTTRYGCLYTM</sequence>
<dbReference type="EMBL" id="BDIP01007921">
    <property type="protein sequence ID" value="GIQ91551.1"/>
    <property type="molecule type" value="Genomic_DNA"/>
</dbReference>
<name>A0A9K3DBA6_9EUKA</name>
<comment type="caution">
    <text evidence="2">The sequence shown here is derived from an EMBL/GenBank/DDBJ whole genome shotgun (WGS) entry which is preliminary data.</text>
</comment>
<feature type="region of interest" description="Disordered" evidence="1">
    <location>
        <begin position="1"/>
        <end position="43"/>
    </location>
</feature>
<proteinExistence type="predicted"/>
<evidence type="ECO:0000256" key="1">
    <source>
        <dbReference type="SAM" id="MobiDB-lite"/>
    </source>
</evidence>
<evidence type="ECO:0000313" key="3">
    <source>
        <dbReference type="Proteomes" id="UP000265618"/>
    </source>
</evidence>